<dbReference type="Proteomes" id="UP001172102">
    <property type="component" value="Unassembled WGS sequence"/>
</dbReference>
<organism evidence="2 3">
    <name type="scientific">Lasiosphaeris hirsuta</name>
    <dbReference type="NCBI Taxonomy" id="260670"/>
    <lineage>
        <taxon>Eukaryota</taxon>
        <taxon>Fungi</taxon>
        <taxon>Dikarya</taxon>
        <taxon>Ascomycota</taxon>
        <taxon>Pezizomycotina</taxon>
        <taxon>Sordariomycetes</taxon>
        <taxon>Sordariomycetidae</taxon>
        <taxon>Sordariales</taxon>
        <taxon>Lasiosphaeriaceae</taxon>
        <taxon>Lasiosphaeris</taxon>
    </lineage>
</organism>
<name>A0AA40A297_9PEZI</name>
<dbReference type="InterPro" id="IPR001810">
    <property type="entry name" value="F-box_dom"/>
</dbReference>
<dbReference type="SUPFAM" id="SSF81383">
    <property type="entry name" value="F-box domain"/>
    <property type="match status" value="1"/>
</dbReference>
<evidence type="ECO:0000313" key="3">
    <source>
        <dbReference type="Proteomes" id="UP001172102"/>
    </source>
</evidence>
<sequence length="220" mass="24723">QHTAPAKQLLDLPNEVLLQILSNLEVCDLLATSRTSHHLRNLAVSPILHRRRLRRTRSLLPAQLSSPWRPSLADLMRRHIFLTKTTVVSRQLARSLVAIRLARRLAARPSPEVLVERCVLPAECVPYPYRGGYHAGAAAGEGSTAGAAIPVAPALVAKRRAIERERVKDGLRRWVGSVWRGEVRSREEGVRRWEERVGVGRVWRLRRFWETLGNGGGQGQ</sequence>
<feature type="non-terminal residue" evidence="2">
    <location>
        <position position="220"/>
    </location>
</feature>
<evidence type="ECO:0000313" key="2">
    <source>
        <dbReference type="EMBL" id="KAK0707993.1"/>
    </source>
</evidence>
<protein>
    <recommendedName>
        <fullName evidence="1">F-box domain-containing protein</fullName>
    </recommendedName>
</protein>
<proteinExistence type="predicted"/>
<dbReference type="Gene3D" id="1.20.1280.50">
    <property type="match status" value="1"/>
</dbReference>
<dbReference type="EMBL" id="JAUKUA010000006">
    <property type="protein sequence ID" value="KAK0707993.1"/>
    <property type="molecule type" value="Genomic_DNA"/>
</dbReference>
<accession>A0AA40A297</accession>
<keyword evidence="3" id="KW-1185">Reference proteome</keyword>
<feature type="non-terminal residue" evidence="2">
    <location>
        <position position="1"/>
    </location>
</feature>
<dbReference type="CDD" id="cd09917">
    <property type="entry name" value="F-box_SF"/>
    <property type="match status" value="1"/>
</dbReference>
<gene>
    <name evidence="2" type="ORF">B0H67DRAFT_461071</name>
</gene>
<dbReference type="PROSITE" id="PS50181">
    <property type="entry name" value="FBOX"/>
    <property type="match status" value="1"/>
</dbReference>
<dbReference type="AlphaFoldDB" id="A0AA40A297"/>
<comment type="caution">
    <text evidence="2">The sequence shown here is derived from an EMBL/GenBank/DDBJ whole genome shotgun (WGS) entry which is preliminary data.</text>
</comment>
<dbReference type="InterPro" id="IPR036047">
    <property type="entry name" value="F-box-like_dom_sf"/>
</dbReference>
<feature type="domain" description="F-box" evidence="1">
    <location>
        <begin position="6"/>
        <end position="56"/>
    </location>
</feature>
<dbReference type="Gene3D" id="6.10.140.2040">
    <property type="match status" value="1"/>
</dbReference>
<evidence type="ECO:0000259" key="1">
    <source>
        <dbReference type="PROSITE" id="PS50181"/>
    </source>
</evidence>
<dbReference type="Pfam" id="PF12937">
    <property type="entry name" value="F-box-like"/>
    <property type="match status" value="1"/>
</dbReference>
<reference evidence="2" key="1">
    <citation type="submission" date="2023-06" db="EMBL/GenBank/DDBJ databases">
        <title>Genome-scale phylogeny and comparative genomics of the fungal order Sordariales.</title>
        <authorList>
            <consortium name="Lawrence Berkeley National Laboratory"/>
            <person name="Hensen N."/>
            <person name="Bonometti L."/>
            <person name="Westerberg I."/>
            <person name="Brannstrom I.O."/>
            <person name="Guillou S."/>
            <person name="Cros-Aarteil S."/>
            <person name="Calhoun S."/>
            <person name="Haridas S."/>
            <person name="Kuo A."/>
            <person name="Mondo S."/>
            <person name="Pangilinan J."/>
            <person name="Riley R."/>
            <person name="Labutti K."/>
            <person name="Andreopoulos B."/>
            <person name="Lipzen A."/>
            <person name="Chen C."/>
            <person name="Yanf M."/>
            <person name="Daum C."/>
            <person name="Ng V."/>
            <person name="Clum A."/>
            <person name="Steindorff A."/>
            <person name="Ohm R."/>
            <person name="Martin F."/>
            <person name="Silar P."/>
            <person name="Natvig D."/>
            <person name="Lalanne C."/>
            <person name="Gautier V."/>
            <person name="Ament-Velasquez S.L."/>
            <person name="Kruys A."/>
            <person name="Hutchinson M.I."/>
            <person name="Powell A.J."/>
            <person name="Barry K."/>
            <person name="Miller A.N."/>
            <person name="Grigoriev I.V."/>
            <person name="Debuchy R."/>
            <person name="Gladieux P."/>
            <person name="Thoren M.H."/>
            <person name="Johannesson H."/>
        </authorList>
    </citation>
    <scope>NUCLEOTIDE SEQUENCE</scope>
    <source>
        <strain evidence="2">SMH4607-1</strain>
    </source>
</reference>
<dbReference type="SMART" id="SM00256">
    <property type="entry name" value="FBOX"/>
    <property type="match status" value="1"/>
</dbReference>